<dbReference type="PANTHER" id="PTHR30619">
    <property type="entry name" value="DNA INTERNALIZATION/COMPETENCE PROTEIN COMEC/REC2"/>
    <property type="match status" value="1"/>
</dbReference>
<accession>A0A380MJR4</accession>
<name>A0A380MJR4_9GAMM</name>
<dbReference type="Pfam" id="PF03772">
    <property type="entry name" value="Competence"/>
    <property type="match status" value="1"/>
</dbReference>
<evidence type="ECO:0000256" key="1">
    <source>
        <dbReference type="ARBA" id="ARBA00004651"/>
    </source>
</evidence>
<evidence type="ECO:0000313" key="9">
    <source>
        <dbReference type="Proteomes" id="UP000254575"/>
    </source>
</evidence>
<dbReference type="EMBL" id="UHIA01000003">
    <property type="protein sequence ID" value="SUO92101.1"/>
    <property type="molecule type" value="Genomic_DNA"/>
</dbReference>
<feature type="transmembrane region" description="Helical" evidence="6">
    <location>
        <begin position="467"/>
        <end position="483"/>
    </location>
</feature>
<dbReference type="InterPro" id="IPR004477">
    <property type="entry name" value="ComEC_N"/>
</dbReference>
<dbReference type="NCBIfam" id="TIGR00360">
    <property type="entry name" value="ComEC_N-term"/>
    <property type="match status" value="1"/>
</dbReference>
<keyword evidence="9" id="KW-1185">Reference proteome</keyword>
<protein>
    <submittedName>
        <fullName evidence="8">ComEC family competence protein</fullName>
    </submittedName>
</protein>
<feature type="transmembrane region" description="Helical" evidence="6">
    <location>
        <begin position="40"/>
        <end position="60"/>
    </location>
</feature>
<dbReference type="Proteomes" id="UP000254575">
    <property type="component" value="Unassembled WGS sequence"/>
</dbReference>
<evidence type="ECO:0000256" key="4">
    <source>
        <dbReference type="ARBA" id="ARBA00022989"/>
    </source>
</evidence>
<feature type="transmembrane region" description="Helical" evidence="6">
    <location>
        <begin position="440"/>
        <end position="461"/>
    </location>
</feature>
<dbReference type="InterPro" id="IPR052159">
    <property type="entry name" value="Competence_DNA_uptake"/>
</dbReference>
<evidence type="ECO:0000313" key="8">
    <source>
        <dbReference type="EMBL" id="SUO92101.1"/>
    </source>
</evidence>
<reference evidence="8 9" key="1">
    <citation type="submission" date="2018-06" db="EMBL/GenBank/DDBJ databases">
        <authorList>
            <consortium name="Pathogen Informatics"/>
            <person name="Doyle S."/>
        </authorList>
    </citation>
    <scope>NUCLEOTIDE SEQUENCE [LARGE SCALE GENOMIC DNA]</scope>
    <source>
        <strain evidence="8 9">NCTC10717</strain>
    </source>
</reference>
<feature type="transmembrane region" description="Helical" evidence="6">
    <location>
        <begin position="311"/>
        <end position="344"/>
    </location>
</feature>
<dbReference type="AlphaFoldDB" id="A0A380MJR4"/>
<proteinExistence type="predicted"/>
<feature type="transmembrane region" description="Helical" evidence="6">
    <location>
        <begin position="365"/>
        <end position="387"/>
    </location>
</feature>
<keyword evidence="5 6" id="KW-0472">Membrane</keyword>
<gene>
    <name evidence="8" type="ORF">NCTC10717_00388</name>
</gene>
<evidence type="ECO:0000256" key="6">
    <source>
        <dbReference type="SAM" id="Phobius"/>
    </source>
</evidence>
<evidence type="ECO:0000256" key="3">
    <source>
        <dbReference type="ARBA" id="ARBA00022692"/>
    </source>
</evidence>
<keyword evidence="2" id="KW-1003">Cell membrane</keyword>
<dbReference type="RefSeq" id="WP_172459367.1">
    <property type="nucleotide sequence ID" value="NZ_UHIA01000003.1"/>
</dbReference>
<evidence type="ECO:0000256" key="2">
    <source>
        <dbReference type="ARBA" id="ARBA00022475"/>
    </source>
</evidence>
<evidence type="ECO:0000256" key="5">
    <source>
        <dbReference type="ARBA" id="ARBA00023136"/>
    </source>
</evidence>
<keyword evidence="4 6" id="KW-1133">Transmembrane helix</keyword>
<evidence type="ECO:0000259" key="7">
    <source>
        <dbReference type="Pfam" id="PF03772"/>
    </source>
</evidence>
<dbReference type="GO" id="GO:0005886">
    <property type="term" value="C:plasma membrane"/>
    <property type="evidence" value="ECO:0007669"/>
    <property type="project" value="UniProtKB-SubCell"/>
</dbReference>
<comment type="subcellular location">
    <subcellularLocation>
        <location evidence="1">Cell membrane</location>
        <topology evidence="1">Multi-pass membrane protein</topology>
    </subcellularLocation>
</comment>
<feature type="domain" description="ComEC/Rec2-related protein" evidence="7">
    <location>
        <begin position="203"/>
        <end position="461"/>
    </location>
</feature>
<organism evidence="8 9">
    <name type="scientific">Suttonella indologenes</name>
    <dbReference type="NCBI Taxonomy" id="13276"/>
    <lineage>
        <taxon>Bacteria</taxon>
        <taxon>Pseudomonadati</taxon>
        <taxon>Pseudomonadota</taxon>
        <taxon>Gammaproteobacteria</taxon>
        <taxon>Cardiobacteriales</taxon>
        <taxon>Cardiobacteriaceae</taxon>
        <taxon>Suttonella</taxon>
    </lineage>
</organism>
<keyword evidence="3 6" id="KW-0812">Transmembrane</keyword>
<dbReference type="PANTHER" id="PTHR30619:SF7">
    <property type="entry name" value="BETA-LACTAMASE DOMAIN PROTEIN"/>
    <property type="match status" value="1"/>
</dbReference>
<feature type="transmembrane region" description="Helical" evidence="6">
    <location>
        <begin position="261"/>
        <end position="279"/>
    </location>
</feature>
<feature type="transmembrane region" description="Helical" evidence="6">
    <location>
        <begin position="393"/>
        <end position="419"/>
    </location>
</feature>
<feature type="transmembrane region" description="Helical" evidence="6">
    <location>
        <begin position="224"/>
        <end position="246"/>
    </location>
</feature>
<sequence length="621" mass="68906">MPRFNSSSYPHLRFYRYIATLAMLLLGVLSRDFWHIPAPLLGQTSAYVLPLLCCFGLSLLRRYRVFAVLCACFVLGLWRADMALPSQQESFACTGIWQVENFPRRHLPLGQILPLRLMAGDCPPLRGQSLHVSHYLRDTNYAIGDSFAATLQIRPGKRRLYAHLPQQLRPQTAAMPVISAYRTAIARQIDARFPQHRAWVRALLIGDRSLLSQRMRGQLQISGTSHLLAISGLHLAVMMGVFYWLFKMLTVFSRLRYCIEPHSLALCAALFGGLAFVLISGAQAPILRAWIMFACLLLLWLNLPFGNGMLALGYALFVIVIIEPLALFSFSIWLSFCATAAVILTLRLVKHLAAWRQWLAIQGGITLVLTPLLWSIFGGISLISIAVNLLVVPWLAVILCLLLAALVLPALSAFAAAALDIYLRPIELAAQMPFAYIEPIYQMPLPSGVLASIACLCLLAAAKRAALLSLLLALACALPPLFSRSDYVLTTSRIPAAILYPPSGAPILLNTAYQYRERNDARRYLLPVLRQRFQRPQAIIISHDSRHALGGIADLLAAYPDTPIYTLSLMPELSFAHQYCPEHIPSADFYFKRGASCSLFIGNQSYTAATLNTALRAKANH</sequence>